<evidence type="ECO:0000256" key="1">
    <source>
        <dbReference type="ARBA" id="ARBA00010322"/>
    </source>
</evidence>
<dbReference type="GO" id="GO:0016887">
    <property type="term" value="F:ATP hydrolysis activity"/>
    <property type="evidence" value="ECO:0007669"/>
    <property type="project" value="InterPro"/>
</dbReference>
<comment type="caution">
    <text evidence="4">The sequence shown here is derived from an EMBL/GenBank/DDBJ whole genome shotgun (WGS) entry which is preliminary data.</text>
</comment>
<keyword evidence="5" id="KW-1185">Reference proteome</keyword>
<keyword evidence="2" id="KW-0547">Nucleotide-binding</keyword>
<dbReference type="AlphaFoldDB" id="A0AAD9DFB2"/>
<dbReference type="PANTHER" id="PTHR12169:SF6">
    <property type="entry name" value="AFG1-LIKE ATPASE"/>
    <property type="match status" value="1"/>
</dbReference>
<comment type="similarity">
    <text evidence="1">Belongs to the AFG1 ATPase family.</text>
</comment>
<dbReference type="Proteomes" id="UP001224775">
    <property type="component" value="Unassembled WGS sequence"/>
</dbReference>
<accession>A0AAD9DFB2</accession>
<dbReference type="NCBIfam" id="NF040713">
    <property type="entry name" value="ZapE"/>
    <property type="match status" value="1"/>
</dbReference>
<gene>
    <name evidence="4" type="ORF">QTG54_005656</name>
</gene>
<name>A0AAD9DFB2_9STRA</name>
<dbReference type="Gene3D" id="3.40.50.300">
    <property type="entry name" value="P-loop containing nucleotide triphosphate hydrolases"/>
    <property type="match status" value="1"/>
</dbReference>
<protein>
    <submittedName>
        <fullName evidence="4">AFG1-like ATPase</fullName>
        <ecNumber evidence="4">3.6.4.7</ecNumber>
    </submittedName>
</protein>
<evidence type="ECO:0000256" key="2">
    <source>
        <dbReference type="ARBA" id="ARBA00022741"/>
    </source>
</evidence>
<dbReference type="EMBL" id="JATAAI010000008">
    <property type="protein sequence ID" value="KAK1744059.1"/>
    <property type="molecule type" value="Genomic_DNA"/>
</dbReference>
<organism evidence="4 5">
    <name type="scientific">Skeletonema marinoi</name>
    <dbReference type="NCBI Taxonomy" id="267567"/>
    <lineage>
        <taxon>Eukaryota</taxon>
        <taxon>Sar</taxon>
        <taxon>Stramenopiles</taxon>
        <taxon>Ochrophyta</taxon>
        <taxon>Bacillariophyta</taxon>
        <taxon>Coscinodiscophyceae</taxon>
        <taxon>Thalassiosirophycidae</taxon>
        <taxon>Thalassiosirales</taxon>
        <taxon>Skeletonemataceae</taxon>
        <taxon>Skeletonema</taxon>
        <taxon>Skeletonema marinoi-dohrnii complex</taxon>
    </lineage>
</organism>
<evidence type="ECO:0000313" key="5">
    <source>
        <dbReference type="Proteomes" id="UP001224775"/>
    </source>
</evidence>
<evidence type="ECO:0000313" key="4">
    <source>
        <dbReference type="EMBL" id="KAK1744059.1"/>
    </source>
</evidence>
<dbReference type="GO" id="GO:0005739">
    <property type="term" value="C:mitochondrion"/>
    <property type="evidence" value="ECO:0007669"/>
    <property type="project" value="TreeGrafter"/>
</dbReference>
<keyword evidence="3" id="KW-0067">ATP-binding</keyword>
<dbReference type="SUPFAM" id="SSF52540">
    <property type="entry name" value="P-loop containing nucleoside triphosphate hydrolases"/>
    <property type="match status" value="1"/>
</dbReference>
<evidence type="ECO:0000256" key="3">
    <source>
        <dbReference type="ARBA" id="ARBA00022840"/>
    </source>
</evidence>
<dbReference type="PANTHER" id="PTHR12169">
    <property type="entry name" value="ATPASE N2B"/>
    <property type="match status" value="1"/>
</dbReference>
<keyword evidence="4" id="KW-0378">Hydrolase</keyword>
<dbReference type="GO" id="GO:0005524">
    <property type="term" value="F:ATP binding"/>
    <property type="evidence" value="ECO:0007669"/>
    <property type="project" value="UniProtKB-KW"/>
</dbReference>
<reference evidence="4" key="1">
    <citation type="submission" date="2023-06" db="EMBL/GenBank/DDBJ databases">
        <title>Survivors Of The Sea: Transcriptome response of Skeletonema marinoi to long-term dormancy.</title>
        <authorList>
            <person name="Pinder M.I.M."/>
            <person name="Kourtchenko O."/>
            <person name="Robertson E.K."/>
            <person name="Larsson T."/>
            <person name="Maumus F."/>
            <person name="Osuna-Cruz C.M."/>
            <person name="Vancaester E."/>
            <person name="Stenow R."/>
            <person name="Vandepoele K."/>
            <person name="Ploug H."/>
            <person name="Bruchert V."/>
            <person name="Godhe A."/>
            <person name="Topel M."/>
        </authorList>
    </citation>
    <scope>NUCLEOTIDE SEQUENCE</scope>
    <source>
        <strain evidence="4">R05AC</strain>
    </source>
</reference>
<sequence length="538" mass="59629">MPFLRTAAKLRSSIGPVTLAYQHRVKASNLRFDPEQLSLCSKLDSLYSSFKSPKMSDRLRMIPDEHLEVAATYYSGGASTSRMLSTLSSSPSSSDNQNFSSIAFATAHSFISTSILPREKQSSGIYIHGSVGVGKSMLMDLFHSICTNGLSTEEQHKETNHDNNNTNNNDYKMYNPINLQCKRYHFHEFMIQIHQRIHTYKSLHPKSDPIPSISAQIAQEARILCFDEMQITDIADAMIIKRILTLLLDLGVVVVTTSNRPPCGLYEGGINRAVFMPLVDVMRERLIVVEMGEKVDYRKEKGLMEESLLLNCSSLDDNVALLPSYLVTSSNSDLNVKEVLNDWFAKGGGTERQEKVPVAMGRIINVKRANDSCAWFSFGELCHQPLGAADYIAIAERFDTVIVEDVPQMSGHCYNEARRFVVFIDALYEAKTKLVIAADVPRDDLFLGFDATVETNDGDEEIAIADASGDTFVIGEGGSSSSSSTTMIRTNNDRAVEWSATGRIGVSLAQLSAVKEVSFSFQRAESRLAEMSLASWGR</sequence>
<proteinExistence type="inferred from homology"/>
<dbReference type="InterPro" id="IPR005654">
    <property type="entry name" value="ATPase_AFG1-like"/>
</dbReference>
<dbReference type="InterPro" id="IPR027417">
    <property type="entry name" value="P-loop_NTPase"/>
</dbReference>
<dbReference type="Pfam" id="PF03969">
    <property type="entry name" value="AFG1_ATPase"/>
    <property type="match status" value="1"/>
</dbReference>
<dbReference type="EC" id="3.6.4.7" evidence="4"/>